<keyword evidence="4" id="KW-1185">Reference proteome</keyword>
<dbReference type="OrthoDB" id="2635at2759"/>
<dbReference type="AlphaFoldDB" id="A0A6P6RX98"/>
<accession>A0A6P6RX98</accession>
<feature type="domain" description="PITH" evidence="3">
    <location>
        <begin position="20"/>
        <end position="175"/>
    </location>
</feature>
<dbReference type="Pfam" id="PF06201">
    <property type="entry name" value="PITH"/>
    <property type="match status" value="1"/>
</dbReference>
<comment type="similarity">
    <text evidence="1">Belongs to the PITHD1 family.</text>
</comment>
<dbReference type="Gene3D" id="2.60.120.470">
    <property type="entry name" value="PITH domain"/>
    <property type="match status" value="1"/>
</dbReference>
<protein>
    <submittedName>
        <fullName evidence="5">PITH domain-containing protein 1</fullName>
    </submittedName>
</protein>
<evidence type="ECO:0000259" key="3">
    <source>
        <dbReference type="Pfam" id="PF06201"/>
    </source>
</evidence>
<evidence type="ECO:0000313" key="5">
    <source>
        <dbReference type="RefSeq" id="XP_026191997.1"/>
    </source>
</evidence>
<dbReference type="InterPro" id="IPR008979">
    <property type="entry name" value="Galactose-bd-like_sf"/>
</dbReference>
<dbReference type="InterPro" id="IPR037047">
    <property type="entry name" value="PITH_dom_sf"/>
</dbReference>
<gene>
    <name evidence="5" type="primary">LOC34618332</name>
</gene>
<dbReference type="InterPro" id="IPR045099">
    <property type="entry name" value="PITH1-like"/>
</dbReference>
<dbReference type="GeneID" id="34618332"/>
<dbReference type="Proteomes" id="UP000515125">
    <property type="component" value="Unplaced"/>
</dbReference>
<dbReference type="GO" id="GO:0005737">
    <property type="term" value="C:cytoplasm"/>
    <property type="evidence" value="ECO:0007669"/>
    <property type="project" value="UniProtKB-ARBA"/>
</dbReference>
<dbReference type="RefSeq" id="XP_026191997.1">
    <property type="nucleotide sequence ID" value="XM_026336212.1"/>
</dbReference>
<feature type="region of interest" description="Disordered" evidence="2">
    <location>
        <begin position="174"/>
        <end position="193"/>
    </location>
</feature>
<dbReference type="PANTHER" id="PTHR12175">
    <property type="entry name" value="AD039 HT014 THIOREDOXIN FAMILY TRP26"/>
    <property type="match status" value="1"/>
</dbReference>
<evidence type="ECO:0000313" key="4">
    <source>
        <dbReference type="Proteomes" id="UP000515125"/>
    </source>
</evidence>
<dbReference type="SUPFAM" id="SSF49785">
    <property type="entry name" value="Galactose-binding domain-like"/>
    <property type="match status" value="1"/>
</dbReference>
<dbReference type="InterPro" id="IPR010400">
    <property type="entry name" value="PITH_dom"/>
</dbReference>
<evidence type="ECO:0000256" key="2">
    <source>
        <dbReference type="SAM" id="MobiDB-lite"/>
    </source>
</evidence>
<name>A0A6P6RX98_9EIME</name>
<evidence type="ECO:0000256" key="1">
    <source>
        <dbReference type="ARBA" id="ARBA00025788"/>
    </source>
</evidence>
<reference evidence="5" key="1">
    <citation type="submission" date="2025-08" db="UniProtKB">
        <authorList>
            <consortium name="RefSeq"/>
        </authorList>
    </citation>
    <scope>IDENTIFICATION</scope>
</reference>
<dbReference type="PANTHER" id="PTHR12175:SF1">
    <property type="entry name" value="PITH DOMAIN-CONTAINING PROTEIN 1"/>
    <property type="match status" value="1"/>
</dbReference>
<organism evidence="4 5">
    <name type="scientific">Cyclospora cayetanensis</name>
    <dbReference type="NCBI Taxonomy" id="88456"/>
    <lineage>
        <taxon>Eukaryota</taxon>
        <taxon>Sar</taxon>
        <taxon>Alveolata</taxon>
        <taxon>Apicomplexa</taxon>
        <taxon>Conoidasida</taxon>
        <taxon>Coccidia</taxon>
        <taxon>Eucoccidiorida</taxon>
        <taxon>Eimeriorina</taxon>
        <taxon>Eimeriidae</taxon>
        <taxon>Cyclospora</taxon>
    </lineage>
</organism>
<sequence length="193" mass="21375">MPGVHGEGCGCKAETELTIGEFLYGYIDREGVRGVNEQERGSAKKVIKTYDERLDDSLSCKSEQDDSELISSLIVIGGGEGRAPGKVKVFANREDLDFTNVRETECVQEIDLTEDFHGAVEYPLKVTKLQNVSSLALYFPENFGGDCTEIVYIGLRGVGSKYQRRAVQTVYEAQPNLKDHKQPGDQFTPQMGL</sequence>
<proteinExistence type="inferred from homology"/>